<comment type="caution">
    <text evidence="1">The sequence shown here is derived from an EMBL/GenBank/DDBJ whole genome shotgun (WGS) entry which is preliminary data.</text>
</comment>
<evidence type="ECO:0000313" key="1">
    <source>
        <dbReference type="EMBL" id="KAK4307728.1"/>
    </source>
</evidence>
<accession>A0AAE1U2H5</accession>
<sequence>MNQRNDSEFSNVTKDVMIVTTDRDEGVSPNISAPTTTTTITITITTTTTTTTTTTITITLPPTPIPPAPLSTIHLLYIISYPIFPAVHSLQFNATFAHYHYSLIST</sequence>
<keyword evidence="2" id="KW-1185">Reference proteome</keyword>
<dbReference type="AlphaFoldDB" id="A0AAE1U2H5"/>
<gene>
    <name evidence="1" type="ORF">Pmani_020534</name>
</gene>
<proteinExistence type="predicted"/>
<name>A0AAE1U2H5_9EUCA</name>
<dbReference type="Proteomes" id="UP001292094">
    <property type="component" value="Unassembled WGS sequence"/>
</dbReference>
<protein>
    <submittedName>
        <fullName evidence="1">Uncharacterized protein</fullName>
    </submittedName>
</protein>
<evidence type="ECO:0000313" key="2">
    <source>
        <dbReference type="Proteomes" id="UP001292094"/>
    </source>
</evidence>
<reference evidence="1" key="1">
    <citation type="submission" date="2023-11" db="EMBL/GenBank/DDBJ databases">
        <title>Genome assemblies of two species of porcelain crab, Petrolisthes cinctipes and Petrolisthes manimaculis (Anomura: Porcellanidae).</title>
        <authorList>
            <person name="Angst P."/>
        </authorList>
    </citation>
    <scope>NUCLEOTIDE SEQUENCE</scope>
    <source>
        <strain evidence="1">PB745_02</strain>
        <tissue evidence="1">Gill</tissue>
    </source>
</reference>
<organism evidence="1 2">
    <name type="scientific">Petrolisthes manimaculis</name>
    <dbReference type="NCBI Taxonomy" id="1843537"/>
    <lineage>
        <taxon>Eukaryota</taxon>
        <taxon>Metazoa</taxon>
        <taxon>Ecdysozoa</taxon>
        <taxon>Arthropoda</taxon>
        <taxon>Crustacea</taxon>
        <taxon>Multicrustacea</taxon>
        <taxon>Malacostraca</taxon>
        <taxon>Eumalacostraca</taxon>
        <taxon>Eucarida</taxon>
        <taxon>Decapoda</taxon>
        <taxon>Pleocyemata</taxon>
        <taxon>Anomura</taxon>
        <taxon>Galatheoidea</taxon>
        <taxon>Porcellanidae</taxon>
        <taxon>Petrolisthes</taxon>
    </lineage>
</organism>
<dbReference type="EMBL" id="JAWZYT010001973">
    <property type="protein sequence ID" value="KAK4307728.1"/>
    <property type="molecule type" value="Genomic_DNA"/>
</dbReference>